<evidence type="ECO:0000256" key="4">
    <source>
        <dbReference type="ARBA" id="ARBA00022989"/>
    </source>
</evidence>
<protein>
    <submittedName>
        <fullName evidence="9">Cytochrome c oxidase subunit 1</fullName>
    </submittedName>
</protein>
<feature type="transmembrane region" description="Helical" evidence="7">
    <location>
        <begin position="398"/>
        <end position="424"/>
    </location>
</feature>
<keyword evidence="4 7" id="KW-1133">Transmembrane helix</keyword>
<dbReference type="RefSeq" id="WP_425432465.1">
    <property type="nucleotide sequence ID" value="NZ_FZOU01000001.1"/>
</dbReference>
<dbReference type="InterPro" id="IPR000883">
    <property type="entry name" value="Cyt_C_Oxase_1"/>
</dbReference>
<dbReference type="GO" id="GO:0022904">
    <property type="term" value="P:respiratory electron transport chain"/>
    <property type="evidence" value="ECO:0007669"/>
    <property type="project" value="TreeGrafter"/>
</dbReference>
<comment type="similarity">
    <text evidence="6">Belongs to the heme-copper respiratory oxidase family.</text>
</comment>
<gene>
    <name evidence="9" type="ORF">SAMN05421770_101486</name>
</gene>
<feature type="transmembrane region" description="Helical" evidence="7">
    <location>
        <begin position="327"/>
        <end position="345"/>
    </location>
</feature>
<evidence type="ECO:0000256" key="6">
    <source>
        <dbReference type="RuleBase" id="RU000370"/>
    </source>
</evidence>
<dbReference type="PROSITE" id="PS50855">
    <property type="entry name" value="COX1"/>
    <property type="match status" value="1"/>
</dbReference>
<evidence type="ECO:0000256" key="7">
    <source>
        <dbReference type="SAM" id="Phobius"/>
    </source>
</evidence>
<dbReference type="Gene3D" id="1.20.210.10">
    <property type="entry name" value="Cytochrome c oxidase-like, subunit I domain"/>
    <property type="match status" value="1"/>
</dbReference>
<dbReference type="PROSITE" id="PS00077">
    <property type="entry name" value="COX1_CUB"/>
    <property type="match status" value="1"/>
</dbReference>
<feature type="transmembrane region" description="Helical" evidence="7">
    <location>
        <begin position="88"/>
        <end position="113"/>
    </location>
</feature>
<feature type="transmembrane region" description="Helical" evidence="7">
    <location>
        <begin position="47"/>
        <end position="68"/>
    </location>
</feature>
<evidence type="ECO:0000256" key="2">
    <source>
        <dbReference type="ARBA" id="ARBA00022660"/>
    </source>
</evidence>
<dbReference type="GO" id="GO:0016020">
    <property type="term" value="C:membrane"/>
    <property type="evidence" value="ECO:0007669"/>
    <property type="project" value="UniProtKB-SubCell"/>
</dbReference>
<dbReference type="AlphaFoldDB" id="A0A239DHY5"/>
<feature type="transmembrane region" description="Helical" evidence="7">
    <location>
        <begin position="217"/>
        <end position="239"/>
    </location>
</feature>
<dbReference type="InterPro" id="IPR036927">
    <property type="entry name" value="Cyt_c_oxase-like_su1_sf"/>
</dbReference>
<dbReference type="PRINTS" id="PR01165">
    <property type="entry name" value="CYCOXIDASEI"/>
</dbReference>
<keyword evidence="6" id="KW-0349">Heme</keyword>
<dbReference type="PANTHER" id="PTHR10422">
    <property type="entry name" value="CYTOCHROME C OXIDASE SUBUNIT 1"/>
    <property type="match status" value="1"/>
</dbReference>
<feature type="transmembrane region" description="Helical" evidence="7">
    <location>
        <begin position="133"/>
        <end position="152"/>
    </location>
</feature>
<evidence type="ECO:0000256" key="1">
    <source>
        <dbReference type="ARBA" id="ARBA00004141"/>
    </source>
</evidence>
<keyword evidence="6" id="KW-0813">Transport</keyword>
<dbReference type="PANTHER" id="PTHR10422:SF18">
    <property type="entry name" value="CYTOCHROME C OXIDASE SUBUNIT 1"/>
    <property type="match status" value="1"/>
</dbReference>
<dbReference type="Proteomes" id="UP000198356">
    <property type="component" value="Unassembled WGS sequence"/>
</dbReference>
<dbReference type="GO" id="GO:0020037">
    <property type="term" value="F:heme binding"/>
    <property type="evidence" value="ECO:0007669"/>
    <property type="project" value="InterPro"/>
</dbReference>
<proteinExistence type="inferred from homology"/>
<keyword evidence="10" id="KW-1185">Reference proteome</keyword>
<evidence type="ECO:0000256" key="5">
    <source>
        <dbReference type="ARBA" id="ARBA00023136"/>
    </source>
</evidence>
<feature type="transmembrane region" description="Helical" evidence="7">
    <location>
        <begin position="436"/>
        <end position="457"/>
    </location>
</feature>
<accession>A0A239DHY5</accession>
<feature type="transmembrane region" description="Helical" evidence="7">
    <location>
        <begin position="477"/>
        <end position="501"/>
    </location>
</feature>
<sequence>MMSAPINNNTIVNIPDQRTAKMPKRNYINNEHGLLSWLFTADHKRIAILYLISITFFFFIGGAFAGLIRLELLTPQPDLVASDTYNKFFTMHGIVMIFLFLVPSVPATLGNFFIPIMIGAKDLAFPKINLLSWYLYMAGGTFTLAALVLGGVDTGWTFTTPLSTHYLNTHVITAATAIFIAGFSSIFTGLNFIVTIHRMRAPGMTWFRMPLFVWSNYAASILMVLGTPVLAIAIVLVALERTIGIGVFDPTKGGDPLLFQHLFWFYSHPAVYIMILPGMGVISEVISTFSRKRVFGYTAVAFSSVAIALFGFFVWAHHMFIMGVSNYSALVFSLLTMLVAVPSAIKIFNWAFTLQKGSITFETPMLYAFAFIGLFTIGGLTGVFLGSLGMDIHLTETYFIVAHFHYVMVGGMLMAFLAGVHFWWPKMTGRMYPESLSKLSALTSFIGFNITFLPQFILGYLGMPRRYHAYPAEYQVLNVLSTAGATVLGVGFTLPMLYLAWSLKYGAIAGNNPWQATGLEWQIQSPPLTENFTETPIMDHEAYDYEWLENKTAHEVTTVG</sequence>
<dbReference type="Pfam" id="PF00115">
    <property type="entry name" value="COX1"/>
    <property type="match status" value="1"/>
</dbReference>
<reference evidence="9 10" key="1">
    <citation type="submission" date="2017-06" db="EMBL/GenBank/DDBJ databases">
        <authorList>
            <person name="Kim H.J."/>
            <person name="Triplett B.A."/>
        </authorList>
    </citation>
    <scope>NUCLEOTIDE SEQUENCE [LARGE SCALE GENOMIC DNA]</scope>
    <source>
        <strain evidence="9 10">DSM 18704</strain>
    </source>
</reference>
<comment type="subcellular location">
    <subcellularLocation>
        <location evidence="1">Membrane</location>
        <topology evidence="1">Multi-pass membrane protein</topology>
    </subcellularLocation>
</comment>
<keyword evidence="5 7" id="KW-0472">Membrane</keyword>
<feature type="domain" description="Cytochrome oxidase subunit I profile" evidence="8">
    <location>
        <begin position="31"/>
        <end position="539"/>
    </location>
</feature>
<dbReference type="InterPro" id="IPR023615">
    <property type="entry name" value="Cyt_c_Oxase_su1_BS"/>
</dbReference>
<keyword evidence="2 6" id="KW-0679">Respiratory chain</keyword>
<feature type="transmembrane region" description="Helical" evidence="7">
    <location>
        <begin position="259"/>
        <end position="282"/>
    </location>
</feature>
<dbReference type="InterPro" id="IPR023616">
    <property type="entry name" value="Cyt_c_oxase-like_su1_dom"/>
</dbReference>
<keyword evidence="6" id="KW-0479">Metal-binding</keyword>
<dbReference type="SUPFAM" id="SSF81442">
    <property type="entry name" value="Cytochrome c oxidase subunit I-like"/>
    <property type="match status" value="1"/>
</dbReference>
<keyword evidence="6" id="KW-0249">Electron transport</keyword>
<evidence type="ECO:0000313" key="10">
    <source>
        <dbReference type="Proteomes" id="UP000198356"/>
    </source>
</evidence>
<name>A0A239DHY5_9BACT</name>
<organism evidence="9 10">
    <name type="scientific">Granulicella rosea</name>
    <dbReference type="NCBI Taxonomy" id="474952"/>
    <lineage>
        <taxon>Bacteria</taxon>
        <taxon>Pseudomonadati</taxon>
        <taxon>Acidobacteriota</taxon>
        <taxon>Terriglobia</taxon>
        <taxon>Terriglobales</taxon>
        <taxon>Acidobacteriaceae</taxon>
        <taxon>Granulicella</taxon>
    </lineage>
</organism>
<feature type="transmembrane region" description="Helical" evidence="7">
    <location>
        <begin position="366"/>
        <end position="386"/>
    </location>
</feature>
<keyword evidence="3 6" id="KW-0812">Transmembrane</keyword>
<evidence type="ECO:0000313" key="9">
    <source>
        <dbReference type="EMBL" id="SNS32105.1"/>
    </source>
</evidence>
<feature type="transmembrane region" description="Helical" evidence="7">
    <location>
        <begin position="294"/>
        <end position="315"/>
    </location>
</feature>
<dbReference type="GO" id="GO:0015990">
    <property type="term" value="P:electron transport coupled proton transport"/>
    <property type="evidence" value="ECO:0007669"/>
    <property type="project" value="TreeGrafter"/>
</dbReference>
<keyword evidence="6" id="KW-0408">Iron</keyword>
<dbReference type="EMBL" id="FZOU01000001">
    <property type="protein sequence ID" value="SNS32105.1"/>
    <property type="molecule type" value="Genomic_DNA"/>
</dbReference>
<dbReference type="GO" id="GO:0009060">
    <property type="term" value="P:aerobic respiration"/>
    <property type="evidence" value="ECO:0007669"/>
    <property type="project" value="InterPro"/>
</dbReference>
<dbReference type="GO" id="GO:0004129">
    <property type="term" value="F:cytochrome-c oxidase activity"/>
    <property type="evidence" value="ECO:0007669"/>
    <property type="project" value="InterPro"/>
</dbReference>
<evidence type="ECO:0000256" key="3">
    <source>
        <dbReference type="ARBA" id="ARBA00022692"/>
    </source>
</evidence>
<feature type="transmembrane region" description="Helical" evidence="7">
    <location>
        <begin position="172"/>
        <end position="196"/>
    </location>
</feature>
<evidence type="ECO:0000259" key="8">
    <source>
        <dbReference type="PROSITE" id="PS50855"/>
    </source>
</evidence>